<dbReference type="EMBL" id="MASW01000003">
    <property type="protein sequence ID" value="PXY25460.1"/>
    <property type="molecule type" value="Genomic_DNA"/>
</dbReference>
<feature type="region of interest" description="Disordered" evidence="1">
    <location>
        <begin position="1"/>
        <end position="23"/>
    </location>
</feature>
<keyword evidence="2" id="KW-0472">Membrane</keyword>
<keyword evidence="2" id="KW-1133">Transmembrane helix</keyword>
<gene>
    <name evidence="3" type="ORF">BAY60_18495</name>
</gene>
<comment type="caution">
    <text evidence="3">The sequence shown here is derived from an EMBL/GenBank/DDBJ whole genome shotgun (WGS) entry which is preliminary data.</text>
</comment>
<feature type="transmembrane region" description="Helical" evidence="2">
    <location>
        <begin position="40"/>
        <end position="62"/>
    </location>
</feature>
<dbReference type="AlphaFoldDB" id="A0A2V4AVJ2"/>
<evidence type="ECO:0000256" key="2">
    <source>
        <dbReference type="SAM" id="Phobius"/>
    </source>
</evidence>
<feature type="compositionally biased region" description="Pro residues" evidence="1">
    <location>
        <begin position="245"/>
        <end position="254"/>
    </location>
</feature>
<dbReference type="Pfam" id="PF11303">
    <property type="entry name" value="DUF3105"/>
    <property type="match status" value="1"/>
</dbReference>
<evidence type="ECO:0000256" key="1">
    <source>
        <dbReference type="SAM" id="MobiDB-lite"/>
    </source>
</evidence>
<evidence type="ECO:0000313" key="4">
    <source>
        <dbReference type="Proteomes" id="UP000249915"/>
    </source>
</evidence>
<sequence>METRTMTSRCQRVGAGMTSGRKARASRQGSAVVTYKPKPWGTIAAAIAILALAGVVFGYAMIKLSAKNERVEALAAWRPSEDNQDPSTKIAGVVTKDYSSRDHIKVTQRVAYDRNPAFGGAHDGVWAECTGTVYSTPVRTENIVHSLEHGAVWVAYNPDSVAGADLDALKQKVSGRQYTMLSPHPGLDEAVSLQAWGRQLKVGGVRDARIEQFIQALAGNRYTAPEPGATCQAAPGQFDVGNPPAFDPAPPGPDAVPVNG</sequence>
<feature type="compositionally biased region" description="Polar residues" evidence="1">
    <location>
        <begin position="1"/>
        <end position="10"/>
    </location>
</feature>
<organism evidence="3 4">
    <name type="scientific">Prauserella muralis</name>
    <dbReference type="NCBI Taxonomy" id="588067"/>
    <lineage>
        <taxon>Bacteria</taxon>
        <taxon>Bacillati</taxon>
        <taxon>Actinomycetota</taxon>
        <taxon>Actinomycetes</taxon>
        <taxon>Pseudonocardiales</taxon>
        <taxon>Pseudonocardiaceae</taxon>
        <taxon>Prauserella</taxon>
    </lineage>
</organism>
<dbReference type="Proteomes" id="UP000249915">
    <property type="component" value="Unassembled WGS sequence"/>
</dbReference>
<keyword evidence="4" id="KW-1185">Reference proteome</keyword>
<name>A0A2V4AVJ2_9PSEU</name>
<evidence type="ECO:0008006" key="5">
    <source>
        <dbReference type="Google" id="ProtNLM"/>
    </source>
</evidence>
<keyword evidence="2" id="KW-0812">Transmembrane</keyword>
<protein>
    <recommendedName>
        <fullName evidence="5">DUF3105 domain-containing protein</fullName>
    </recommendedName>
</protein>
<dbReference type="InterPro" id="IPR021454">
    <property type="entry name" value="DUF3105"/>
</dbReference>
<evidence type="ECO:0000313" key="3">
    <source>
        <dbReference type="EMBL" id="PXY25460.1"/>
    </source>
</evidence>
<accession>A0A2V4AVJ2</accession>
<feature type="region of interest" description="Disordered" evidence="1">
    <location>
        <begin position="233"/>
        <end position="260"/>
    </location>
</feature>
<reference evidence="3 4" key="1">
    <citation type="submission" date="2016-07" db="EMBL/GenBank/DDBJ databases">
        <title>Draft genome sequence of Prauserella muralis DSM 45305, isolated from a mould-covered wall in an indoor environment.</title>
        <authorList>
            <person name="Ruckert C."/>
            <person name="Albersmeier A."/>
            <person name="Jiang C.-L."/>
            <person name="Jiang Y."/>
            <person name="Kalinowski J."/>
            <person name="Schneider O."/>
            <person name="Winkler A."/>
            <person name="Zotchev S.B."/>
        </authorList>
    </citation>
    <scope>NUCLEOTIDE SEQUENCE [LARGE SCALE GENOMIC DNA]</scope>
    <source>
        <strain evidence="3 4">DSM 45305</strain>
    </source>
</reference>
<proteinExistence type="predicted"/>